<gene>
    <name evidence="2" type="ORF">H5410_010356</name>
</gene>
<evidence type="ECO:0000256" key="1">
    <source>
        <dbReference type="SAM" id="MobiDB-lite"/>
    </source>
</evidence>
<accession>A0A9J6AM10</accession>
<evidence type="ECO:0000313" key="3">
    <source>
        <dbReference type="Proteomes" id="UP000824120"/>
    </source>
</evidence>
<evidence type="ECO:0000313" key="2">
    <source>
        <dbReference type="EMBL" id="KAG5625138.1"/>
    </source>
</evidence>
<feature type="region of interest" description="Disordered" evidence="1">
    <location>
        <begin position="1"/>
        <end position="24"/>
    </location>
</feature>
<dbReference type="Proteomes" id="UP000824120">
    <property type="component" value="Chromosome 2"/>
</dbReference>
<keyword evidence="3" id="KW-1185">Reference proteome</keyword>
<feature type="compositionally biased region" description="Polar residues" evidence="1">
    <location>
        <begin position="1"/>
        <end position="12"/>
    </location>
</feature>
<sequence length="134" mass="15275">MTLNRATASLKGSQHRVHPNMQTLDDPENCGSQSMYTQISHYTSPIITTRAFSILEMMKPLEFDTEDTTYSSDYYSDNSGFGYSTVEQSFQNPYFAEPQRGLGQFEHHLVLRMLLGFSNVRKKTGSLRLRFSGT</sequence>
<name>A0A9J6AM10_SOLCO</name>
<protein>
    <submittedName>
        <fullName evidence="2">Uncharacterized protein</fullName>
    </submittedName>
</protein>
<dbReference type="EMBL" id="JACXVP010000002">
    <property type="protein sequence ID" value="KAG5625138.1"/>
    <property type="molecule type" value="Genomic_DNA"/>
</dbReference>
<dbReference type="AlphaFoldDB" id="A0A9J6AM10"/>
<reference evidence="2 3" key="1">
    <citation type="submission" date="2020-09" db="EMBL/GenBank/DDBJ databases">
        <title>De no assembly of potato wild relative species, Solanum commersonii.</title>
        <authorList>
            <person name="Cho K."/>
        </authorList>
    </citation>
    <scope>NUCLEOTIDE SEQUENCE [LARGE SCALE GENOMIC DNA]</scope>
    <source>
        <strain evidence="2">LZ3.2</strain>
        <tissue evidence="2">Leaf</tissue>
    </source>
</reference>
<comment type="caution">
    <text evidence="2">The sequence shown here is derived from an EMBL/GenBank/DDBJ whole genome shotgun (WGS) entry which is preliminary data.</text>
</comment>
<proteinExistence type="predicted"/>
<organism evidence="2 3">
    <name type="scientific">Solanum commersonii</name>
    <name type="common">Commerson's wild potato</name>
    <name type="synonym">Commerson's nightshade</name>
    <dbReference type="NCBI Taxonomy" id="4109"/>
    <lineage>
        <taxon>Eukaryota</taxon>
        <taxon>Viridiplantae</taxon>
        <taxon>Streptophyta</taxon>
        <taxon>Embryophyta</taxon>
        <taxon>Tracheophyta</taxon>
        <taxon>Spermatophyta</taxon>
        <taxon>Magnoliopsida</taxon>
        <taxon>eudicotyledons</taxon>
        <taxon>Gunneridae</taxon>
        <taxon>Pentapetalae</taxon>
        <taxon>asterids</taxon>
        <taxon>lamiids</taxon>
        <taxon>Solanales</taxon>
        <taxon>Solanaceae</taxon>
        <taxon>Solanoideae</taxon>
        <taxon>Solaneae</taxon>
        <taxon>Solanum</taxon>
    </lineage>
</organism>